<feature type="transmembrane region" description="Helical" evidence="1">
    <location>
        <begin position="15"/>
        <end position="35"/>
    </location>
</feature>
<name>A0A1L5PYF8_PSEPU</name>
<organism evidence="2 3">
    <name type="scientific">Pseudomonas putida</name>
    <name type="common">Arthrobacter siderocapsulatus</name>
    <dbReference type="NCBI Taxonomy" id="303"/>
    <lineage>
        <taxon>Bacteria</taxon>
        <taxon>Pseudomonadati</taxon>
        <taxon>Pseudomonadota</taxon>
        <taxon>Gammaproteobacteria</taxon>
        <taxon>Pseudomonadales</taxon>
        <taxon>Pseudomonadaceae</taxon>
        <taxon>Pseudomonas</taxon>
    </lineage>
</organism>
<evidence type="ECO:0000313" key="2">
    <source>
        <dbReference type="EMBL" id="APO85133.1"/>
    </source>
</evidence>
<dbReference type="AlphaFoldDB" id="A0A1L5PYF8"/>
<keyword evidence="1" id="KW-1133">Transmembrane helix</keyword>
<protein>
    <submittedName>
        <fullName evidence="2">Uncharacterized protein</fullName>
    </submittedName>
</protein>
<evidence type="ECO:0000313" key="3">
    <source>
        <dbReference type="Proteomes" id="UP000185146"/>
    </source>
</evidence>
<feature type="transmembrane region" description="Helical" evidence="1">
    <location>
        <begin position="47"/>
        <end position="66"/>
    </location>
</feature>
<sequence length="84" mass="8940">MNRNGFRAFTVPSAAVFESWDIIILLAGSLLGAWYDAGWATKLKSQTLYRVLAVLLVGTAAALLFGHEATSTGTPLFKPTPGCP</sequence>
<proteinExistence type="predicted"/>
<gene>
    <name evidence="2" type="ORF">BL240_28265</name>
</gene>
<accession>A0A1L5PYF8</accession>
<dbReference type="EMBL" id="CP018743">
    <property type="protein sequence ID" value="APO85133.1"/>
    <property type="molecule type" value="Genomic_DNA"/>
</dbReference>
<dbReference type="RefSeq" id="WP_058135015.1">
    <property type="nucleotide sequence ID" value="NZ_CP018743.1"/>
</dbReference>
<dbReference type="Proteomes" id="UP000185146">
    <property type="component" value="Chromosome"/>
</dbReference>
<keyword evidence="1" id="KW-0812">Transmembrane</keyword>
<evidence type="ECO:0000256" key="1">
    <source>
        <dbReference type="SAM" id="Phobius"/>
    </source>
</evidence>
<keyword evidence="1" id="KW-0472">Membrane</keyword>
<reference evidence="2 3" key="1">
    <citation type="submission" date="2016-12" db="EMBL/GenBank/DDBJ databases">
        <title>Draft Genome Sequence of Mercury Resistant Pseudomonas DRA525.</title>
        <authorList>
            <person name="Drace K.M."/>
        </authorList>
    </citation>
    <scope>NUCLEOTIDE SEQUENCE [LARGE SCALE GENOMIC DNA]</scope>
    <source>
        <strain evidence="2 3">DRA525</strain>
    </source>
</reference>